<dbReference type="Proteomes" id="UP000283077">
    <property type="component" value="Unassembled WGS sequence"/>
</dbReference>
<reference evidence="1 2" key="1">
    <citation type="submission" date="2019-01" db="EMBL/GenBank/DDBJ databases">
        <authorList>
            <person name="Chen W.-M."/>
        </authorList>
    </citation>
    <scope>NUCLEOTIDE SEQUENCE [LARGE SCALE GENOMIC DNA]</scope>
    <source>
        <strain evidence="1 2">KYPC3</strain>
    </source>
</reference>
<sequence>MKYKKPYQLALEQRTVILRAQGVSTLLSAQDLALDYQKLVVPMLDEKWGLLLDIRQWQPSPQPVFEVLRQIVSWSYEHNLRQVDLIQPNDPLLLWQYLKSTDVTRPDDVIRNIHDDETVARLSLQAAGYLA</sequence>
<gene>
    <name evidence="1" type="ORF">EOE67_10500</name>
</gene>
<evidence type="ECO:0000313" key="2">
    <source>
        <dbReference type="Proteomes" id="UP000283077"/>
    </source>
</evidence>
<comment type="caution">
    <text evidence="1">The sequence shown here is derived from an EMBL/GenBank/DDBJ whole genome shotgun (WGS) entry which is preliminary data.</text>
</comment>
<name>A0A437QS52_9GAMM</name>
<dbReference type="RefSeq" id="WP_127699043.1">
    <property type="nucleotide sequence ID" value="NZ_SACS01000010.1"/>
</dbReference>
<dbReference type="EMBL" id="SACS01000010">
    <property type="protein sequence ID" value="RVU37312.1"/>
    <property type="molecule type" value="Genomic_DNA"/>
</dbReference>
<protein>
    <recommendedName>
        <fullName evidence="3">STAS/SEC14 domain-containing protein</fullName>
    </recommendedName>
</protein>
<proteinExistence type="predicted"/>
<dbReference type="AlphaFoldDB" id="A0A437QS52"/>
<evidence type="ECO:0000313" key="1">
    <source>
        <dbReference type="EMBL" id="RVU37312.1"/>
    </source>
</evidence>
<dbReference type="OrthoDB" id="5768127at2"/>
<accession>A0A437QS52</accession>
<organism evidence="1 2">
    <name type="scientific">Rheinheimera riviphila</name>
    <dbReference type="NCBI Taxonomy" id="1834037"/>
    <lineage>
        <taxon>Bacteria</taxon>
        <taxon>Pseudomonadati</taxon>
        <taxon>Pseudomonadota</taxon>
        <taxon>Gammaproteobacteria</taxon>
        <taxon>Chromatiales</taxon>
        <taxon>Chromatiaceae</taxon>
        <taxon>Rheinheimera</taxon>
    </lineage>
</organism>
<keyword evidence="2" id="KW-1185">Reference proteome</keyword>
<evidence type="ECO:0008006" key="3">
    <source>
        <dbReference type="Google" id="ProtNLM"/>
    </source>
</evidence>